<dbReference type="Pfam" id="PF00096">
    <property type="entry name" value="zf-C2H2"/>
    <property type="match status" value="4"/>
</dbReference>
<feature type="domain" description="C2H2-type" evidence="14">
    <location>
        <begin position="436"/>
        <end position="464"/>
    </location>
</feature>
<feature type="binding site" evidence="12">
    <location>
        <position position="9"/>
    </location>
    <ligand>
        <name>Zn(2+)</name>
        <dbReference type="ChEBI" id="CHEBI:29105"/>
    </ligand>
</feature>
<dbReference type="GO" id="GO:0008270">
    <property type="term" value="F:zinc ion binding"/>
    <property type="evidence" value="ECO:0007669"/>
    <property type="project" value="UniProtKB-UniRule"/>
</dbReference>
<dbReference type="InterPro" id="IPR013087">
    <property type="entry name" value="Znf_C2H2_type"/>
</dbReference>
<dbReference type="FunFam" id="3.30.160.60:FF:000100">
    <property type="entry name" value="Zinc finger 45-like"/>
    <property type="match status" value="1"/>
</dbReference>
<comment type="caution">
    <text evidence="16">The sequence shown here is derived from an EMBL/GenBank/DDBJ whole genome shotgun (WGS) entry which is preliminary data.</text>
</comment>
<comment type="similarity">
    <text evidence="2">Belongs to the krueppel C2H2-type zinc-finger protein family.</text>
</comment>
<dbReference type="Gene3D" id="3.40.1800.20">
    <property type="match status" value="1"/>
</dbReference>
<dbReference type="FunFam" id="3.30.160.60:FF:000508">
    <property type="entry name" value="Myeloid zinc finger 1"/>
    <property type="match status" value="1"/>
</dbReference>
<sequence>MEKPESSYCRLCAELTPNDKIFDLLSDSKRSREVVEKLTRLKHSFINMFRDNEMPKTVCFICLDSLYRAIAFVEKVESSQDVLKSILNIKREPSCSEDDDDDIDCSSSFEADNIKEERAHKLKIRIKKEKEQECRITCKHEGKTRRYKKRRPPSSSDDDSESDMSWKDFSWMCAFCSTTFPSAEDLRKHAMDCHDSCTAYKCADCNIRKLKLEPFLAHVMRHKKFLKRSCHICSMKFTRKTDVEKHRKNHTKFKNICVGCHMSFKYVKELVEHKSKYYTDKRATRVIRPLDESDLVCKVCAKKFKTRSILQAHVLIHTERRRDHTCDICGKCFYNKDTLMSHLIVHNESRPHQCEICKFSFKTIGQLRMHIGTHDGQRPFACEQCGKRFRLRKNLSSHMIIHSDTLPFTCEFCNKGFRFKTILNQHIRQHTGVKPYSCSLCQRAFTNWSNYNKHMKRRHGMEMAKKKHTPDGVFPINPMTGEVIIAPLPDNTEEWKKSVLQRKLQRKTDAGNTNSQSPMETPVQPTQSQPVTPVQQPQMSQPLQHLSPLPLLSQPTHSAHPAHTHPAHSTHSTHPMHNLNPRVTSSNVSSSPNMLPLMAAHSQSVPPIPPAHFPIYSHSSSRSN</sequence>
<feature type="domain" description="C2H2-type" evidence="14">
    <location>
        <begin position="408"/>
        <end position="435"/>
    </location>
</feature>
<feature type="domain" description="C2H2-type" evidence="14">
    <location>
        <begin position="228"/>
        <end position="255"/>
    </location>
</feature>
<dbReference type="Pfam" id="PF12874">
    <property type="entry name" value="zf-met"/>
    <property type="match status" value="1"/>
</dbReference>
<dbReference type="Gene3D" id="3.30.160.60">
    <property type="entry name" value="Classic Zinc Finger"/>
    <property type="match status" value="7"/>
</dbReference>
<keyword evidence="17" id="KW-1185">Reference proteome</keyword>
<keyword evidence="9" id="KW-0804">Transcription</keyword>
<keyword evidence="4" id="KW-0677">Repeat</keyword>
<feature type="compositionally biased region" description="Polar residues" evidence="13">
    <location>
        <begin position="510"/>
        <end position="519"/>
    </location>
</feature>
<proteinExistence type="inferred from homology"/>
<dbReference type="PROSITE" id="PS51915">
    <property type="entry name" value="ZAD"/>
    <property type="match status" value="1"/>
</dbReference>
<evidence type="ECO:0000256" key="9">
    <source>
        <dbReference type="ARBA" id="ARBA00023163"/>
    </source>
</evidence>
<name>A0A8S4FZQ5_PLUXY</name>
<dbReference type="InterPro" id="IPR012934">
    <property type="entry name" value="Znf_AD"/>
</dbReference>
<evidence type="ECO:0000256" key="12">
    <source>
        <dbReference type="PROSITE-ProRule" id="PRU01263"/>
    </source>
</evidence>
<feature type="compositionally biased region" description="Low complexity" evidence="13">
    <location>
        <begin position="521"/>
        <end position="559"/>
    </location>
</feature>
<feature type="compositionally biased region" description="Polar residues" evidence="13">
    <location>
        <begin position="581"/>
        <end position="593"/>
    </location>
</feature>
<dbReference type="PROSITE" id="PS00028">
    <property type="entry name" value="ZINC_FINGER_C2H2_1"/>
    <property type="match status" value="8"/>
</dbReference>
<feature type="binding site" evidence="12">
    <location>
        <position position="59"/>
    </location>
    <ligand>
        <name>Zn(2+)</name>
        <dbReference type="ChEBI" id="CHEBI:29105"/>
    </ligand>
</feature>
<evidence type="ECO:0000256" key="5">
    <source>
        <dbReference type="ARBA" id="ARBA00022771"/>
    </source>
</evidence>
<dbReference type="FunFam" id="3.30.160.60:FF:000145">
    <property type="entry name" value="Zinc finger protein 574"/>
    <property type="match status" value="1"/>
</dbReference>
<reference evidence="16" key="1">
    <citation type="submission" date="2020-11" db="EMBL/GenBank/DDBJ databases">
        <authorList>
            <person name="Whiteford S."/>
        </authorList>
    </citation>
    <scope>NUCLEOTIDE SEQUENCE</scope>
</reference>
<evidence type="ECO:0000256" key="13">
    <source>
        <dbReference type="SAM" id="MobiDB-lite"/>
    </source>
</evidence>
<accession>A0A8S4FZQ5</accession>
<dbReference type="SMART" id="SM00868">
    <property type="entry name" value="zf-AD"/>
    <property type="match status" value="1"/>
</dbReference>
<dbReference type="GO" id="GO:0042802">
    <property type="term" value="F:identical protein binding"/>
    <property type="evidence" value="ECO:0007669"/>
    <property type="project" value="UniProtKB-ARBA"/>
</dbReference>
<dbReference type="Proteomes" id="UP000653454">
    <property type="component" value="Unassembled WGS sequence"/>
</dbReference>
<evidence type="ECO:0000256" key="2">
    <source>
        <dbReference type="ARBA" id="ARBA00006991"/>
    </source>
</evidence>
<keyword evidence="8" id="KW-0238">DNA-binding</keyword>
<comment type="subcellular location">
    <subcellularLocation>
        <location evidence="1">Nucleus</location>
    </subcellularLocation>
</comment>
<protein>
    <submittedName>
        <fullName evidence="16">(diamondback moth) hypothetical protein</fullName>
    </submittedName>
</protein>
<dbReference type="EMBL" id="CAJHNJ030000065">
    <property type="protein sequence ID" value="CAG9133630.1"/>
    <property type="molecule type" value="Genomic_DNA"/>
</dbReference>
<dbReference type="PANTHER" id="PTHR24381:SF393">
    <property type="entry name" value="CHROMATIN-LINKED ADAPTOR FOR MSL PROTEINS, ISOFORM B"/>
    <property type="match status" value="1"/>
</dbReference>
<keyword evidence="3 12" id="KW-0479">Metal-binding</keyword>
<dbReference type="GO" id="GO:0005634">
    <property type="term" value="C:nucleus"/>
    <property type="evidence" value="ECO:0007669"/>
    <property type="project" value="UniProtKB-SubCell"/>
</dbReference>
<feature type="domain" description="C2H2-type" evidence="14">
    <location>
        <begin position="295"/>
        <end position="322"/>
    </location>
</feature>
<feature type="region of interest" description="Disordered" evidence="13">
    <location>
        <begin position="497"/>
        <end position="594"/>
    </location>
</feature>
<evidence type="ECO:0000256" key="6">
    <source>
        <dbReference type="ARBA" id="ARBA00022833"/>
    </source>
</evidence>
<evidence type="ECO:0000256" key="10">
    <source>
        <dbReference type="ARBA" id="ARBA00023242"/>
    </source>
</evidence>
<dbReference type="SMART" id="SM00355">
    <property type="entry name" value="ZnF_C2H2"/>
    <property type="match status" value="9"/>
</dbReference>
<dbReference type="InterPro" id="IPR036236">
    <property type="entry name" value="Znf_C2H2_sf"/>
</dbReference>
<feature type="domain" description="C2H2-type" evidence="14">
    <location>
        <begin position="380"/>
        <end position="407"/>
    </location>
</feature>
<dbReference type="Pfam" id="PF07776">
    <property type="entry name" value="zf-AD"/>
    <property type="match status" value="1"/>
</dbReference>
<evidence type="ECO:0000313" key="17">
    <source>
        <dbReference type="Proteomes" id="UP000653454"/>
    </source>
</evidence>
<dbReference type="AlphaFoldDB" id="A0A8S4FZQ5"/>
<keyword evidence="10" id="KW-0539">Nucleus</keyword>
<evidence type="ECO:0000313" key="16">
    <source>
        <dbReference type="EMBL" id="CAG9133630.1"/>
    </source>
</evidence>
<dbReference type="PANTHER" id="PTHR24381">
    <property type="entry name" value="ZINC FINGER PROTEIN"/>
    <property type="match status" value="1"/>
</dbReference>
<evidence type="ECO:0000256" key="7">
    <source>
        <dbReference type="ARBA" id="ARBA00023015"/>
    </source>
</evidence>
<organism evidence="16 17">
    <name type="scientific">Plutella xylostella</name>
    <name type="common">Diamondback moth</name>
    <name type="synonym">Plutella maculipennis</name>
    <dbReference type="NCBI Taxonomy" id="51655"/>
    <lineage>
        <taxon>Eukaryota</taxon>
        <taxon>Metazoa</taxon>
        <taxon>Ecdysozoa</taxon>
        <taxon>Arthropoda</taxon>
        <taxon>Hexapoda</taxon>
        <taxon>Insecta</taxon>
        <taxon>Pterygota</taxon>
        <taxon>Neoptera</taxon>
        <taxon>Endopterygota</taxon>
        <taxon>Lepidoptera</taxon>
        <taxon>Glossata</taxon>
        <taxon>Ditrysia</taxon>
        <taxon>Yponomeutoidea</taxon>
        <taxon>Plutellidae</taxon>
        <taxon>Plutella</taxon>
    </lineage>
</organism>
<dbReference type="SUPFAM" id="SSF57716">
    <property type="entry name" value="Glucocorticoid receptor-like (DNA-binding domain)"/>
    <property type="match status" value="1"/>
</dbReference>
<feature type="domain" description="C2H2-type" evidence="14">
    <location>
        <begin position="352"/>
        <end position="379"/>
    </location>
</feature>
<evidence type="ECO:0000259" key="15">
    <source>
        <dbReference type="PROSITE" id="PS51915"/>
    </source>
</evidence>
<evidence type="ECO:0000259" key="14">
    <source>
        <dbReference type="PROSITE" id="PS50157"/>
    </source>
</evidence>
<evidence type="ECO:0000256" key="8">
    <source>
        <dbReference type="ARBA" id="ARBA00023125"/>
    </source>
</evidence>
<dbReference type="GO" id="GO:0000977">
    <property type="term" value="F:RNA polymerase II transcription regulatory region sequence-specific DNA binding"/>
    <property type="evidence" value="ECO:0007669"/>
    <property type="project" value="TreeGrafter"/>
</dbReference>
<dbReference type="SUPFAM" id="SSF57667">
    <property type="entry name" value="beta-beta-alpha zinc fingers"/>
    <property type="match status" value="3"/>
</dbReference>
<keyword evidence="7" id="KW-0805">Transcription regulation</keyword>
<evidence type="ECO:0000256" key="4">
    <source>
        <dbReference type="ARBA" id="ARBA00022737"/>
    </source>
</evidence>
<evidence type="ECO:0000256" key="3">
    <source>
        <dbReference type="ARBA" id="ARBA00022723"/>
    </source>
</evidence>
<gene>
    <name evidence="16" type="ORF">PLXY2_LOCUS11881</name>
</gene>
<dbReference type="GO" id="GO:0000981">
    <property type="term" value="F:DNA-binding transcription factor activity, RNA polymerase II-specific"/>
    <property type="evidence" value="ECO:0007669"/>
    <property type="project" value="TreeGrafter"/>
</dbReference>
<dbReference type="PROSITE" id="PS50157">
    <property type="entry name" value="ZINC_FINGER_C2H2_2"/>
    <property type="match status" value="7"/>
</dbReference>
<feature type="binding site" evidence="12">
    <location>
        <position position="12"/>
    </location>
    <ligand>
        <name>Zn(2+)</name>
        <dbReference type="ChEBI" id="CHEBI:29105"/>
    </ligand>
</feature>
<feature type="binding site" evidence="12">
    <location>
        <position position="62"/>
    </location>
    <ligand>
        <name>Zn(2+)</name>
        <dbReference type="ChEBI" id="CHEBI:29105"/>
    </ligand>
</feature>
<evidence type="ECO:0000256" key="11">
    <source>
        <dbReference type="PROSITE-ProRule" id="PRU00042"/>
    </source>
</evidence>
<feature type="domain" description="ZAD" evidence="15">
    <location>
        <begin position="7"/>
        <end position="86"/>
    </location>
</feature>
<feature type="domain" description="C2H2-type" evidence="14">
    <location>
        <begin position="324"/>
        <end position="351"/>
    </location>
</feature>
<keyword evidence="5 11" id="KW-0863">Zinc-finger</keyword>
<keyword evidence="6 12" id="KW-0862">Zinc</keyword>
<evidence type="ECO:0000256" key="1">
    <source>
        <dbReference type="ARBA" id="ARBA00004123"/>
    </source>
</evidence>